<evidence type="ECO:0000256" key="2">
    <source>
        <dbReference type="ARBA" id="ARBA00019232"/>
    </source>
</evidence>
<evidence type="ECO:0000256" key="1">
    <source>
        <dbReference type="ARBA" id="ARBA00009370"/>
    </source>
</evidence>
<dbReference type="CDD" id="cd06530">
    <property type="entry name" value="S26_SPase_I"/>
    <property type="match status" value="1"/>
</dbReference>
<dbReference type="AlphaFoldDB" id="A0A1K1RWY0"/>
<keyword evidence="6" id="KW-1185">Reference proteome</keyword>
<keyword evidence="3" id="KW-0645">Protease</keyword>
<evidence type="ECO:0000313" key="6">
    <source>
        <dbReference type="Proteomes" id="UP000182248"/>
    </source>
</evidence>
<protein>
    <recommendedName>
        <fullName evidence="2 3">Signal peptidase I</fullName>
        <ecNumber evidence="3">3.4.21.89</ecNumber>
    </recommendedName>
</protein>
<comment type="catalytic activity">
    <reaction evidence="3">
        <text>Cleavage of hydrophobic, N-terminal signal or leader sequences from secreted and periplasmic proteins.</text>
        <dbReference type="EC" id="3.4.21.89"/>
    </reaction>
</comment>
<accession>A0A1K1RWY0</accession>
<evidence type="ECO:0000256" key="3">
    <source>
        <dbReference type="RuleBase" id="RU362042"/>
    </source>
</evidence>
<dbReference type="SUPFAM" id="SSF51306">
    <property type="entry name" value="LexA/Signal peptidase"/>
    <property type="match status" value="1"/>
</dbReference>
<dbReference type="GO" id="GO:0009003">
    <property type="term" value="F:signal peptidase activity"/>
    <property type="evidence" value="ECO:0007669"/>
    <property type="project" value="UniProtKB-EC"/>
</dbReference>
<dbReference type="STRING" id="1150368.SAMN02927921_04132"/>
<dbReference type="GO" id="GO:0006465">
    <property type="term" value="P:signal peptide processing"/>
    <property type="evidence" value="ECO:0007669"/>
    <property type="project" value="InterPro"/>
</dbReference>
<dbReference type="PANTHER" id="PTHR43390:SF1">
    <property type="entry name" value="CHLOROPLAST PROCESSING PEPTIDASE"/>
    <property type="match status" value="1"/>
</dbReference>
<dbReference type="Proteomes" id="UP000182248">
    <property type="component" value="Unassembled WGS sequence"/>
</dbReference>
<dbReference type="Pfam" id="PF10502">
    <property type="entry name" value="Peptidase_S26"/>
    <property type="match status" value="1"/>
</dbReference>
<dbReference type="NCBIfam" id="TIGR02227">
    <property type="entry name" value="sigpep_I_bact"/>
    <property type="match status" value="1"/>
</dbReference>
<dbReference type="GO" id="GO:0004252">
    <property type="term" value="F:serine-type endopeptidase activity"/>
    <property type="evidence" value="ECO:0007669"/>
    <property type="project" value="InterPro"/>
</dbReference>
<dbReference type="InterPro" id="IPR036286">
    <property type="entry name" value="LexA/Signal_pep-like_sf"/>
</dbReference>
<comment type="similarity">
    <text evidence="1 3">Belongs to the peptidase S26 family.</text>
</comment>
<gene>
    <name evidence="5" type="ORF">SAMN02927921_04132</name>
</gene>
<dbReference type="PANTHER" id="PTHR43390">
    <property type="entry name" value="SIGNAL PEPTIDASE I"/>
    <property type="match status" value="1"/>
</dbReference>
<dbReference type="EMBL" id="FPJE01000039">
    <property type="protein sequence ID" value="SFW76558.1"/>
    <property type="molecule type" value="Genomic_DNA"/>
</dbReference>
<feature type="domain" description="Peptidase S26" evidence="4">
    <location>
        <begin position="16"/>
        <end position="223"/>
    </location>
</feature>
<sequence>MKKPLEKTLIILSILFGVYTILGQTDMLKMYNIPTTANEPGIKLNSKILVSNLVDYENGDFVCYGYKNEMLEKHIRIHRLLGKANDIIEIKDGILYLNEQDFDENMELQHFYSIDFEKFQELLSKGVITKDVQGFRKDGKMMVILLDKIAEQNGLSNLIKVEPKNQADNTIKEIYTQNWNMDNFGPLKVPQGKCFVIGDNRHNSEDSRYIGLINESDIVGTVVKKL</sequence>
<reference evidence="5 6" key="1">
    <citation type="submission" date="2016-11" db="EMBL/GenBank/DDBJ databases">
        <authorList>
            <person name="Jaros S."/>
            <person name="Januszkiewicz K."/>
            <person name="Wedrychowicz H."/>
        </authorList>
    </citation>
    <scope>NUCLEOTIDE SEQUENCE [LARGE SCALE GENOMIC DNA]</scope>
    <source>
        <strain evidence="5 6">CGMCC 1.12145</strain>
    </source>
</reference>
<keyword evidence="3" id="KW-0378">Hydrolase</keyword>
<dbReference type="InterPro" id="IPR000223">
    <property type="entry name" value="Pept_S26A_signal_pept_1"/>
</dbReference>
<comment type="subcellular location">
    <subcellularLocation>
        <location evidence="3">Membrane</location>
        <topology evidence="3">Single-pass type II membrane protein</topology>
    </subcellularLocation>
</comment>
<organism evidence="5 6">
    <name type="scientific">Sinomicrobium oceani</name>
    <dbReference type="NCBI Taxonomy" id="1150368"/>
    <lineage>
        <taxon>Bacteria</taxon>
        <taxon>Pseudomonadati</taxon>
        <taxon>Bacteroidota</taxon>
        <taxon>Flavobacteriia</taxon>
        <taxon>Flavobacteriales</taxon>
        <taxon>Flavobacteriaceae</taxon>
        <taxon>Sinomicrobium</taxon>
    </lineage>
</organism>
<dbReference type="RefSeq" id="WP_072319353.1">
    <property type="nucleotide sequence ID" value="NZ_FPJE01000039.1"/>
</dbReference>
<dbReference type="Gene3D" id="2.10.109.10">
    <property type="entry name" value="Umud Fragment, subunit A"/>
    <property type="match status" value="1"/>
</dbReference>
<proteinExistence type="inferred from homology"/>
<dbReference type="OrthoDB" id="9802919at2"/>
<dbReference type="GO" id="GO:0016020">
    <property type="term" value="C:membrane"/>
    <property type="evidence" value="ECO:0007669"/>
    <property type="project" value="UniProtKB-SubCell"/>
</dbReference>
<evidence type="ECO:0000259" key="4">
    <source>
        <dbReference type="Pfam" id="PF10502"/>
    </source>
</evidence>
<dbReference type="InterPro" id="IPR019533">
    <property type="entry name" value="Peptidase_S26"/>
</dbReference>
<evidence type="ECO:0000313" key="5">
    <source>
        <dbReference type="EMBL" id="SFW76558.1"/>
    </source>
</evidence>
<dbReference type="EC" id="3.4.21.89" evidence="3"/>
<name>A0A1K1RWY0_9FLAO</name>
<dbReference type="PRINTS" id="PR00727">
    <property type="entry name" value="LEADERPTASE"/>
</dbReference>